<name>A0A814UT27_ADIRI</name>
<dbReference type="OrthoDB" id="431169at2759"/>
<evidence type="ECO:0000313" key="3">
    <source>
        <dbReference type="Proteomes" id="UP000663852"/>
    </source>
</evidence>
<feature type="region of interest" description="Disordered" evidence="1">
    <location>
        <begin position="1"/>
        <end position="26"/>
    </location>
</feature>
<dbReference type="AlphaFoldDB" id="A0A814UT27"/>
<comment type="caution">
    <text evidence="2">The sequence shown here is derived from an EMBL/GenBank/DDBJ whole genome shotgun (WGS) entry which is preliminary data.</text>
</comment>
<accession>A0A814UT27</accession>
<feature type="compositionally biased region" description="Basic and acidic residues" evidence="1">
    <location>
        <begin position="1"/>
        <end position="18"/>
    </location>
</feature>
<protein>
    <submittedName>
        <fullName evidence="2">Uncharacterized protein</fullName>
    </submittedName>
</protein>
<dbReference type="Proteomes" id="UP000663852">
    <property type="component" value="Unassembled WGS sequence"/>
</dbReference>
<dbReference type="EMBL" id="CAJNOJ010000136">
    <property type="protein sequence ID" value="CAF1180112.1"/>
    <property type="molecule type" value="Genomic_DNA"/>
</dbReference>
<organism evidence="2 3">
    <name type="scientific">Adineta ricciae</name>
    <name type="common">Rotifer</name>
    <dbReference type="NCBI Taxonomy" id="249248"/>
    <lineage>
        <taxon>Eukaryota</taxon>
        <taxon>Metazoa</taxon>
        <taxon>Spiralia</taxon>
        <taxon>Gnathifera</taxon>
        <taxon>Rotifera</taxon>
        <taxon>Eurotatoria</taxon>
        <taxon>Bdelloidea</taxon>
        <taxon>Adinetida</taxon>
        <taxon>Adinetidae</taxon>
        <taxon>Adineta</taxon>
    </lineage>
</organism>
<gene>
    <name evidence="2" type="ORF">EDS130_LOCUS24191</name>
</gene>
<sequence length="78" mass="8929">MESIIRHEDIDNDMHRTESSGGGKRSNNTITTTTYFHCRSLSFSIVIEHIDCLLSHCYKMKSATDELNEHVTLFIALL</sequence>
<proteinExistence type="predicted"/>
<evidence type="ECO:0000256" key="1">
    <source>
        <dbReference type="SAM" id="MobiDB-lite"/>
    </source>
</evidence>
<evidence type="ECO:0000313" key="2">
    <source>
        <dbReference type="EMBL" id="CAF1180112.1"/>
    </source>
</evidence>
<reference evidence="2" key="1">
    <citation type="submission" date="2021-02" db="EMBL/GenBank/DDBJ databases">
        <authorList>
            <person name="Nowell W R."/>
        </authorList>
    </citation>
    <scope>NUCLEOTIDE SEQUENCE</scope>
</reference>